<dbReference type="OrthoDB" id="1166712at2759"/>
<dbReference type="AlphaFoldDB" id="A0A6A1WQA2"/>
<organism evidence="1 2">
    <name type="scientific">Morella rubra</name>
    <name type="common">Chinese bayberry</name>
    <dbReference type="NCBI Taxonomy" id="262757"/>
    <lineage>
        <taxon>Eukaryota</taxon>
        <taxon>Viridiplantae</taxon>
        <taxon>Streptophyta</taxon>
        <taxon>Embryophyta</taxon>
        <taxon>Tracheophyta</taxon>
        <taxon>Spermatophyta</taxon>
        <taxon>Magnoliopsida</taxon>
        <taxon>eudicotyledons</taxon>
        <taxon>Gunneridae</taxon>
        <taxon>Pentapetalae</taxon>
        <taxon>rosids</taxon>
        <taxon>fabids</taxon>
        <taxon>Fagales</taxon>
        <taxon>Myricaceae</taxon>
        <taxon>Morella</taxon>
    </lineage>
</organism>
<comment type="caution">
    <text evidence="1">The sequence shown here is derived from an EMBL/GenBank/DDBJ whole genome shotgun (WGS) entry which is preliminary data.</text>
</comment>
<dbReference type="Proteomes" id="UP000516437">
    <property type="component" value="Chromosome 1"/>
</dbReference>
<sequence length="282" mass="32281">MKKDSKYLGLSIFWGKAKANHFVEIKDRIQSKVSGWKSKVLSQSGRTVLIKSVATSLPQFYMQSLHFPAGWCSKVDKIFKDLWWGHPVHKSRKYTPKAWHAICQPKLAGGLGIRRMKEINGAFLQKLVWLILNNLDLLWVKFLKAKYFPWTFFLLANTKQGASLVWQGVTKVKEDFRTHLCFLPRNGSATSIRQDPWLPHSPSFSPSWLPGCDQTCPHRWVCDLTDMQSGEWDTALLCSIFLEDSVNQILERPPPDRLQLDSLIWTPDPHGKFSFKGAVGLA</sequence>
<keyword evidence="2" id="KW-1185">Reference proteome</keyword>
<accession>A0A6A1WQA2</accession>
<dbReference type="PANTHER" id="PTHR33116:SF86">
    <property type="entry name" value="REVERSE TRANSCRIPTASE DOMAIN-CONTAINING PROTEIN"/>
    <property type="match status" value="1"/>
</dbReference>
<protein>
    <submittedName>
        <fullName evidence="1">Uncharacterized protein</fullName>
    </submittedName>
</protein>
<name>A0A6A1WQA2_9ROSI</name>
<evidence type="ECO:0000313" key="2">
    <source>
        <dbReference type="Proteomes" id="UP000516437"/>
    </source>
</evidence>
<evidence type="ECO:0000313" key="1">
    <source>
        <dbReference type="EMBL" id="KAB1225938.1"/>
    </source>
</evidence>
<gene>
    <name evidence="1" type="ORF">CJ030_MR1G005469</name>
</gene>
<dbReference type="EMBL" id="RXIC02000019">
    <property type="protein sequence ID" value="KAB1225938.1"/>
    <property type="molecule type" value="Genomic_DNA"/>
</dbReference>
<dbReference type="PANTHER" id="PTHR33116">
    <property type="entry name" value="REVERSE TRANSCRIPTASE ZINC-BINDING DOMAIN-CONTAINING PROTEIN-RELATED-RELATED"/>
    <property type="match status" value="1"/>
</dbReference>
<proteinExistence type="predicted"/>
<reference evidence="1 2" key="1">
    <citation type="journal article" date="2019" name="Plant Biotechnol. J.">
        <title>The red bayberry genome and genetic basis of sex determination.</title>
        <authorList>
            <person name="Jia H.M."/>
            <person name="Jia H.J."/>
            <person name="Cai Q.L."/>
            <person name="Wang Y."/>
            <person name="Zhao H.B."/>
            <person name="Yang W.F."/>
            <person name="Wang G.Y."/>
            <person name="Li Y.H."/>
            <person name="Zhan D.L."/>
            <person name="Shen Y.T."/>
            <person name="Niu Q.F."/>
            <person name="Chang L."/>
            <person name="Qiu J."/>
            <person name="Zhao L."/>
            <person name="Xie H.B."/>
            <person name="Fu W.Y."/>
            <person name="Jin J."/>
            <person name="Li X.W."/>
            <person name="Jiao Y."/>
            <person name="Zhou C.C."/>
            <person name="Tu T."/>
            <person name="Chai C.Y."/>
            <person name="Gao J.L."/>
            <person name="Fan L.J."/>
            <person name="van de Weg E."/>
            <person name="Wang J.Y."/>
            <person name="Gao Z.S."/>
        </authorList>
    </citation>
    <scope>NUCLEOTIDE SEQUENCE [LARGE SCALE GENOMIC DNA]</scope>
    <source>
        <tissue evidence="1">Leaves</tissue>
    </source>
</reference>